<dbReference type="STRING" id="314285.KT71_19562"/>
<keyword evidence="12" id="KW-0594">Phospholipid biosynthesis</keyword>
<dbReference type="InterPro" id="IPR004533">
    <property type="entry name" value="CDP-diaglyc--ser_O-PTrfase"/>
</dbReference>
<dbReference type="RefSeq" id="WP_008296352.1">
    <property type="nucleotide sequence ID" value="NZ_CM002299.1"/>
</dbReference>
<protein>
    <recommendedName>
        <fullName evidence="5">CDP-diacylglycerol--serine O-phosphatidyltransferase</fullName>
        <ecNumber evidence="4">2.7.8.8</ecNumber>
    </recommendedName>
    <alternativeName>
        <fullName evidence="14">Phosphatidylserine synthase</fullName>
    </alternativeName>
</protein>
<comment type="subcellular location">
    <subcellularLocation>
        <location evidence="2">Endomembrane system</location>
        <topology evidence="2">Multi-pass membrane protein</topology>
    </subcellularLocation>
</comment>
<proteinExistence type="inferred from homology"/>
<sequence length="313" mass="33200">MADQDPKNETADVPASKEDRHDEAAPLAPVNDGNDGNEGKETTGPASLLPDSLGEAASSIENLIEDHEEEVSENGRTVKRRGVYLLPNLFTTGALFCGFYAVVAAMRGDYETAPIAILFALVFDGLDGRVARMTNTSSKFGAEYDSLADMVSFGVAPALVMFSWALGDLGKAGWSAAFVYVACAALRLARFNTQVGVGDPNFFMGLASPAAACIMACTVWVCQDQGWVGAALPLELAVLVAALTGTVAILMVVNVPYHSFKGFDLHGRVPFVAILAVVLVFGLVTVDPPKILLLASLAYALSGPVEQLRRWQK</sequence>
<dbReference type="AlphaFoldDB" id="A4ADS7"/>
<dbReference type="eggNOG" id="COG1183">
    <property type="taxonomic scope" value="Bacteria"/>
</dbReference>
<feature type="transmembrane region" description="Helical" evidence="17">
    <location>
        <begin position="201"/>
        <end position="221"/>
    </location>
</feature>
<evidence type="ECO:0000256" key="2">
    <source>
        <dbReference type="ARBA" id="ARBA00004127"/>
    </source>
</evidence>
<feature type="transmembrane region" description="Helical" evidence="17">
    <location>
        <begin position="83"/>
        <end position="104"/>
    </location>
</feature>
<evidence type="ECO:0000256" key="14">
    <source>
        <dbReference type="ARBA" id="ARBA00032361"/>
    </source>
</evidence>
<gene>
    <name evidence="18" type="ORF">KT71_19562</name>
</gene>
<keyword evidence="6" id="KW-0444">Lipid biosynthesis</keyword>
<evidence type="ECO:0000313" key="18">
    <source>
        <dbReference type="EMBL" id="EAQ95809.1"/>
    </source>
</evidence>
<evidence type="ECO:0000256" key="9">
    <source>
        <dbReference type="ARBA" id="ARBA00022989"/>
    </source>
</evidence>
<evidence type="ECO:0000313" key="19">
    <source>
        <dbReference type="Proteomes" id="UP000019205"/>
    </source>
</evidence>
<dbReference type="InterPro" id="IPR050324">
    <property type="entry name" value="CDP-alcohol_PTase-I"/>
</dbReference>
<evidence type="ECO:0000256" key="1">
    <source>
        <dbReference type="ARBA" id="ARBA00000287"/>
    </source>
</evidence>
<reference evidence="18 19" key="2">
    <citation type="journal article" date="2009" name="PLoS ONE">
        <title>The photosynthetic apparatus and its regulation in the aerobic gammaproteobacterium Congregibacter litoralis gen. nov., sp. nov.</title>
        <authorList>
            <person name="Spring S."/>
            <person name="Lunsdorf H."/>
            <person name="Fuchs B.M."/>
            <person name="Tindall B.J."/>
        </authorList>
    </citation>
    <scope>NUCLEOTIDE SEQUENCE [LARGE SCALE GENOMIC DNA]</scope>
    <source>
        <strain evidence="18">KT71</strain>
    </source>
</reference>
<evidence type="ECO:0000256" key="13">
    <source>
        <dbReference type="ARBA" id="ARBA00023264"/>
    </source>
</evidence>
<keyword evidence="10" id="KW-0443">Lipid metabolism</keyword>
<dbReference type="InterPro" id="IPR000462">
    <property type="entry name" value="CDP-OH_P_trans"/>
</dbReference>
<keyword evidence="9 17" id="KW-1133">Transmembrane helix</keyword>
<dbReference type="GO" id="GO:0008654">
    <property type="term" value="P:phospholipid biosynthetic process"/>
    <property type="evidence" value="ECO:0007669"/>
    <property type="project" value="UniProtKB-KW"/>
</dbReference>
<dbReference type="PANTHER" id="PTHR14269">
    <property type="entry name" value="CDP-DIACYLGLYCEROL--GLYCEROL-3-PHOSPHATE 3-PHOSPHATIDYLTRANSFERASE-RELATED"/>
    <property type="match status" value="1"/>
</dbReference>
<keyword evidence="8 17" id="KW-0812">Transmembrane</keyword>
<evidence type="ECO:0000256" key="17">
    <source>
        <dbReference type="SAM" id="Phobius"/>
    </source>
</evidence>
<evidence type="ECO:0000256" key="4">
    <source>
        <dbReference type="ARBA" id="ARBA00013174"/>
    </source>
</evidence>
<evidence type="ECO:0000256" key="3">
    <source>
        <dbReference type="ARBA" id="ARBA00010441"/>
    </source>
</evidence>
<reference evidence="18 19" key="1">
    <citation type="journal article" date="2007" name="Proc. Natl. Acad. Sci. U.S.A.">
        <title>Characterization of a marine gammaproteobacterium capable of aerobic anoxygenic photosynthesis.</title>
        <authorList>
            <person name="Fuchs B.M."/>
            <person name="Spring S."/>
            <person name="Teeling H."/>
            <person name="Quast C."/>
            <person name="Wulf J."/>
            <person name="Schattenhofer M."/>
            <person name="Yan S."/>
            <person name="Ferriera S."/>
            <person name="Johnson J."/>
            <person name="Glockner F.O."/>
            <person name="Amann R."/>
        </authorList>
    </citation>
    <scope>NUCLEOTIDE SEQUENCE [LARGE SCALE GENOMIC DNA]</scope>
    <source>
        <strain evidence="18">KT71</strain>
    </source>
</reference>
<feature type="transmembrane region" description="Helical" evidence="17">
    <location>
        <begin position="172"/>
        <end position="189"/>
    </location>
</feature>
<keyword evidence="11 17" id="KW-0472">Membrane</keyword>
<keyword evidence="7 15" id="KW-0808">Transferase</keyword>
<organism evidence="18 19">
    <name type="scientific">Congregibacter litoralis KT71</name>
    <dbReference type="NCBI Taxonomy" id="314285"/>
    <lineage>
        <taxon>Bacteria</taxon>
        <taxon>Pseudomonadati</taxon>
        <taxon>Pseudomonadota</taxon>
        <taxon>Gammaproteobacteria</taxon>
        <taxon>Cellvibrionales</taxon>
        <taxon>Halieaceae</taxon>
        <taxon>Congregibacter</taxon>
    </lineage>
</organism>
<dbReference type="HOGENOM" id="CLU_049944_2_0_6"/>
<feature type="compositionally biased region" description="Basic and acidic residues" evidence="16">
    <location>
        <begin position="1"/>
        <end position="24"/>
    </location>
</feature>
<evidence type="ECO:0000256" key="5">
    <source>
        <dbReference type="ARBA" id="ARBA00017171"/>
    </source>
</evidence>
<evidence type="ECO:0000256" key="10">
    <source>
        <dbReference type="ARBA" id="ARBA00023098"/>
    </source>
</evidence>
<dbReference type="NCBIfam" id="TIGR00473">
    <property type="entry name" value="pssA"/>
    <property type="match status" value="1"/>
</dbReference>
<evidence type="ECO:0000256" key="15">
    <source>
        <dbReference type="RuleBase" id="RU003750"/>
    </source>
</evidence>
<dbReference type="PANTHER" id="PTHR14269:SF61">
    <property type="entry name" value="CDP-DIACYLGLYCEROL--SERINE O-PHOSPHATIDYLTRANSFERASE"/>
    <property type="match status" value="1"/>
</dbReference>
<evidence type="ECO:0000256" key="11">
    <source>
        <dbReference type="ARBA" id="ARBA00023136"/>
    </source>
</evidence>
<name>A4ADS7_9GAMM</name>
<dbReference type="EC" id="2.7.8.8" evidence="4"/>
<evidence type="ECO:0000256" key="8">
    <source>
        <dbReference type="ARBA" id="ARBA00022692"/>
    </source>
</evidence>
<evidence type="ECO:0000256" key="16">
    <source>
        <dbReference type="SAM" id="MobiDB-lite"/>
    </source>
</evidence>
<comment type="similarity">
    <text evidence="3 15">Belongs to the CDP-alcohol phosphatidyltransferase class-I family.</text>
</comment>
<dbReference type="EMBL" id="AAOA02000005">
    <property type="protein sequence ID" value="EAQ95809.1"/>
    <property type="molecule type" value="Genomic_DNA"/>
</dbReference>
<keyword evidence="13" id="KW-1208">Phospholipid metabolism</keyword>
<dbReference type="GO" id="GO:0016020">
    <property type="term" value="C:membrane"/>
    <property type="evidence" value="ECO:0007669"/>
    <property type="project" value="InterPro"/>
</dbReference>
<evidence type="ECO:0000256" key="12">
    <source>
        <dbReference type="ARBA" id="ARBA00023209"/>
    </source>
</evidence>
<comment type="catalytic activity">
    <reaction evidence="1">
        <text>a CDP-1,2-diacyl-sn-glycerol + L-serine = a 1,2-diacyl-sn-glycero-3-phospho-L-serine + CMP + H(+)</text>
        <dbReference type="Rhea" id="RHEA:16913"/>
        <dbReference type="ChEBI" id="CHEBI:15378"/>
        <dbReference type="ChEBI" id="CHEBI:33384"/>
        <dbReference type="ChEBI" id="CHEBI:57262"/>
        <dbReference type="ChEBI" id="CHEBI:58332"/>
        <dbReference type="ChEBI" id="CHEBI:60377"/>
        <dbReference type="EC" id="2.7.8.8"/>
    </reaction>
</comment>
<dbReference type="Proteomes" id="UP000019205">
    <property type="component" value="Chromosome"/>
</dbReference>
<evidence type="ECO:0000256" key="7">
    <source>
        <dbReference type="ARBA" id="ARBA00022679"/>
    </source>
</evidence>
<comment type="caution">
    <text evidence="18">The sequence shown here is derived from an EMBL/GenBank/DDBJ whole genome shotgun (WGS) entry which is preliminary data.</text>
</comment>
<dbReference type="InterPro" id="IPR048254">
    <property type="entry name" value="CDP_ALCOHOL_P_TRANSF_CS"/>
</dbReference>
<dbReference type="PROSITE" id="PS00379">
    <property type="entry name" value="CDP_ALCOHOL_P_TRANSF"/>
    <property type="match status" value="1"/>
</dbReference>
<dbReference type="Gene3D" id="1.20.120.1760">
    <property type="match status" value="1"/>
</dbReference>
<dbReference type="Pfam" id="PF01066">
    <property type="entry name" value="CDP-OH_P_transf"/>
    <property type="match status" value="1"/>
</dbReference>
<evidence type="ECO:0000256" key="6">
    <source>
        <dbReference type="ARBA" id="ARBA00022516"/>
    </source>
</evidence>
<keyword evidence="19" id="KW-1185">Reference proteome</keyword>
<dbReference type="InterPro" id="IPR043130">
    <property type="entry name" value="CDP-OH_PTrfase_TM_dom"/>
</dbReference>
<feature type="transmembrane region" description="Helical" evidence="17">
    <location>
        <begin position="265"/>
        <end position="285"/>
    </location>
</feature>
<accession>A4ADS7</accession>
<feature type="region of interest" description="Disordered" evidence="16">
    <location>
        <begin position="1"/>
        <end position="52"/>
    </location>
</feature>
<dbReference type="GO" id="GO:0012505">
    <property type="term" value="C:endomembrane system"/>
    <property type="evidence" value="ECO:0007669"/>
    <property type="project" value="UniProtKB-SubCell"/>
</dbReference>
<dbReference type="GO" id="GO:0003882">
    <property type="term" value="F:CDP-diacylglycerol-serine O-phosphatidyltransferase activity"/>
    <property type="evidence" value="ECO:0007669"/>
    <property type="project" value="UniProtKB-EC"/>
</dbReference>
<feature type="transmembrane region" description="Helical" evidence="17">
    <location>
        <begin position="227"/>
        <end position="253"/>
    </location>
</feature>